<dbReference type="AlphaFoldDB" id="A0A1B6KXU3"/>
<dbReference type="Pfam" id="PF01834">
    <property type="entry name" value="XRCC1_N"/>
    <property type="match status" value="1"/>
</dbReference>
<evidence type="ECO:0000256" key="3">
    <source>
        <dbReference type="ARBA" id="ARBA00022763"/>
    </source>
</evidence>
<feature type="compositionally biased region" description="Acidic residues" evidence="6">
    <location>
        <begin position="259"/>
        <end position="271"/>
    </location>
</feature>
<proteinExistence type="predicted"/>
<dbReference type="GO" id="GO:0006284">
    <property type="term" value="P:base-excision repair"/>
    <property type="evidence" value="ECO:0007669"/>
    <property type="project" value="InterPro"/>
</dbReference>
<organism evidence="8">
    <name type="scientific">Graphocephala atropunctata</name>
    <dbReference type="NCBI Taxonomy" id="36148"/>
    <lineage>
        <taxon>Eukaryota</taxon>
        <taxon>Metazoa</taxon>
        <taxon>Ecdysozoa</taxon>
        <taxon>Arthropoda</taxon>
        <taxon>Hexapoda</taxon>
        <taxon>Insecta</taxon>
        <taxon>Pterygota</taxon>
        <taxon>Neoptera</taxon>
        <taxon>Paraneoptera</taxon>
        <taxon>Hemiptera</taxon>
        <taxon>Auchenorrhyncha</taxon>
        <taxon>Membracoidea</taxon>
        <taxon>Cicadellidae</taxon>
        <taxon>Cicadellinae</taxon>
        <taxon>Cicadellini</taxon>
        <taxon>Graphocephala</taxon>
    </lineage>
</organism>
<keyword evidence="5" id="KW-0539">Nucleus</keyword>
<dbReference type="SUPFAM" id="SSF49785">
    <property type="entry name" value="Galactose-binding domain-like"/>
    <property type="match status" value="1"/>
</dbReference>
<evidence type="ECO:0000256" key="1">
    <source>
        <dbReference type="ARBA" id="ARBA00004123"/>
    </source>
</evidence>
<keyword evidence="4" id="KW-0234">DNA repair</keyword>
<feature type="compositionally biased region" description="Low complexity" evidence="6">
    <location>
        <begin position="457"/>
        <end position="470"/>
    </location>
</feature>
<dbReference type="Pfam" id="PF16589">
    <property type="entry name" value="BRCT_2"/>
    <property type="match status" value="1"/>
</dbReference>
<feature type="domain" description="BRCT" evidence="7">
    <location>
        <begin position="551"/>
        <end position="639"/>
    </location>
</feature>
<feature type="compositionally biased region" description="Basic and acidic residues" evidence="6">
    <location>
        <begin position="232"/>
        <end position="247"/>
    </location>
</feature>
<sequence>MPVVNIERVLSANSEDTAHPVENLLNPDNSKRWKCKAGEKQASAILQLKEQVVIEAIDIGNENSAFVEILVGKSSSQHNDFKVLLVTSSLMTLKEAKDGTNTSGVRFFKSTDLSKPTANEKWDRIKIVCTQPFNKHVQYGLAFVVLHSPDGSGESSGTLGKFALKEADNELPVAVGSWFAKRKDPPPPIPPGAAAAIRDASSPAGIAQGKNRKPAPKMPKKKNQKNGVMKPSVEEEVKPSPKADPPKLSKPANNLNMSFEEDDSPADDTDADSNYSPNKDIGSVLSDDDDISAESGEEERRKEKRPKRNKEVDNGKKTKNGNVMNGQTPKRKNSNTDENKKKAIKVDRETKPFGRLLEGVTVVISGYQNPLRGQLRSKACAMGAKYKADWDSTSTHLICAFVNTPKFNQVRGRGKIVKKEWIEECHNRRRRLPWRRFALDRNDAGTSSEEEIWEENSVPSTSSVNTTIVSGINRRNVSSGSDTEEEIERVRARQTADKPVTPAPSEQKVKESKRTARVTLEKRVDKADPFDDDTDVDSESESQTSKLSLPPLPDFFENIVFHIASDIDDDERRKLQRYITAYKGCVLDEIDGNVEYTITKQPDIAAELAEEFGISALTPDWVWTCSDAEKLVPVSDYLL</sequence>
<dbReference type="CDD" id="cd17725">
    <property type="entry name" value="BRCT_XRCC1_rpt1"/>
    <property type="match status" value="1"/>
</dbReference>
<dbReference type="FunFam" id="2.60.120.260:FF:000025">
    <property type="entry name" value="DNA repair protein XRCC1 isoform X1"/>
    <property type="match status" value="1"/>
</dbReference>
<dbReference type="InterPro" id="IPR045080">
    <property type="entry name" value="BRCT_XRCC1_rpt1"/>
</dbReference>
<dbReference type="Gene3D" id="2.60.120.260">
    <property type="entry name" value="Galactose-binding domain-like"/>
    <property type="match status" value="1"/>
</dbReference>
<protein>
    <recommendedName>
        <fullName evidence="7">BRCT domain-containing protein</fullName>
    </recommendedName>
</protein>
<reference evidence="8" key="1">
    <citation type="submission" date="2015-11" db="EMBL/GenBank/DDBJ databases">
        <title>De novo transcriptome assembly of four potential Pierce s Disease insect vectors from Arizona vineyards.</title>
        <authorList>
            <person name="Tassone E.E."/>
        </authorList>
    </citation>
    <scope>NUCLEOTIDE SEQUENCE</scope>
</reference>
<dbReference type="GO" id="GO:0003684">
    <property type="term" value="F:damaged DNA binding"/>
    <property type="evidence" value="ECO:0007669"/>
    <property type="project" value="InterPro"/>
</dbReference>
<evidence type="ECO:0000256" key="2">
    <source>
        <dbReference type="ARBA" id="ARBA00022737"/>
    </source>
</evidence>
<dbReference type="InterPro" id="IPR036420">
    <property type="entry name" value="BRCT_dom_sf"/>
</dbReference>
<name>A0A1B6KXU3_9HEMI</name>
<evidence type="ECO:0000256" key="4">
    <source>
        <dbReference type="ARBA" id="ARBA00023204"/>
    </source>
</evidence>
<evidence type="ECO:0000256" key="6">
    <source>
        <dbReference type="SAM" id="MobiDB-lite"/>
    </source>
</evidence>
<evidence type="ECO:0000259" key="7">
    <source>
        <dbReference type="PROSITE" id="PS50172"/>
    </source>
</evidence>
<feature type="domain" description="BRCT" evidence="7">
    <location>
        <begin position="352"/>
        <end position="439"/>
    </location>
</feature>
<evidence type="ECO:0000256" key="5">
    <source>
        <dbReference type="ARBA" id="ARBA00023242"/>
    </source>
</evidence>
<feature type="region of interest" description="Disordered" evidence="6">
    <location>
        <begin position="201"/>
        <end position="342"/>
    </location>
</feature>
<dbReference type="InterPro" id="IPR008979">
    <property type="entry name" value="Galactose-bd-like_sf"/>
</dbReference>
<feature type="compositionally biased region" description="Basic and acidic residues" evidence="6">
    <location>
        <begin position="507"/>
        <end position="529"/>
    </location>
</feature>
<dbReference type="EMBL" id="GEBQ01023709">
    <property type="protein sequence ID" value="JAT16268.1"/>
    <property type="molecule type" value="Transcribed_RNA"/>
</dbReference>
<feature type="compositionally biased region" description="Acidic residues" evidence="6">
    <location>
        <begin position="286"/>
        <end position="297"/>
    </location>
</feature>
<dbReference type="PANTHER" id="PTHR11370">
    <property type="entry name" value="DNA-REPAIR PROTEIN XRCC1"/>
    <property type="match status" value="1"/>
</dbReference>
<dbReference type="SMART" id="SM00292">
    <property type="entry name" value="BRCT"/>
    <property type="match status" value="2"/>
</dbReference>
<dbReference type="InterPro" id="IPR002706">
    <property type="entry name" value="Xrcc1_N"/>
</dbReference>
<accession>A0A1B6KXU3</accession>
<comment type="subcellular location">
    <subcellularLocation>
        <location evidence="1">Nucleus</location>
    </subcellularLocation>
</comment>
<dbReference type="PANTHER" id="PTHR11370:SF5">
    <property type="entry name" value="DNA REPAIR PROTEIN XRCC1"/>
    <property type="match status" value="1"/>
</dbReference>
<dbReference type="FunFam" id="3.40.50.10190:FF:000008">
    <property type="entry name" value="X-ray repair cross complementing 1"/>
    <property type="match status" value="1"/>
</dbReference>
<keyword evidence="3" id="KW-0227">DNA damage</keyword>
<dbReference type="GO" id="GO:0005634">
    <property type="term" value="C:nucleus"/>
    <property type="evidence" value="ECO:0007669"/>
    <property type="project" value="UniProtKB-SubCell"/>
</dbReference>
<feature type="compositionally biased region" description="Basic residues" evidence="6">
    <location>
        <begin position="210"/>
        <end position="224"/>
    </location>
</feature>
<gene>
    <name evidence="8" type="ORF">g.17629</name>
</gene>
<feature type="region of interest" description="Disordered" evidence="6">
    <location>
        <begin position="445"/>
        <end position="549"/>
    </location>
</feature>
<dbReference type="SUPFAM" id="SSF52113">
    <property type="entry name" value="BRCT domain"/>
    <property type="match status" value="2"/>
</dbReference>
<feature type="compositionally biased region" description="Acidic residues" evidence="6">
    <location>
        <begin position="530"/>
        <end position="540"/>
    </location>
</feature>
<keyword evidence="2" id="KW-0677">Repeat</keyword>
<dbReference type="PROSITE" id="PS50172">
    <property type="entry name" value="BRCT"/>
    <property type="match status" value="2"/>
</dbReference>
<dbReference type="InterPro" id="IPR001357">
    <property type="entry name" value="BRCT_dom"/>
</dbReference>
<dbReference type="GO" id="GO:0006303">
    <property type="term" value="P:double-strand break repair via nonhomologous end joining"/>
    <property type="evidence" value="ECO:0007669"/>
    <property type="project" value="InterPro"/>
</dbReference>
<dbReference type="Gene3D" id="3.40.50.10190">
    <property type="entry name" value="BRCT domain"/>
    <property type="match status" value="2"/>
</dbReference>
<dbReference type="Pfam" id="PF00533">
    <property type="entry name" value="BRCT"/>
    <property type="match status" value="1"/>
</dbReference>
<evidence type="ECO:0000313" key="8">
    <source>
        <dbReference type="EMBL" id="JAT16268.1"/>
    </source>
</evidence>
<dbReference type="GO" id="GO:0000012">
    <property type="term" value="P:single strand break repair"/>
    <property type="evidence" value="ECO:0007669"/>
    <property type="project" value="InterPro"/>
</dbReference>